<dbReference type="PANTHER" id="PTHR36571:SF1">
    <property type="entry name" value="PROTEIN YGIW"/>
    <property type="match status" value="1"/>
</dbReference>
<evidence type="ECO:0000313" key="4">
    <source>
        <dbReference type="Proteomes" id="UP001058124"/>
    </source>
</evidence>
<dbReference type="Gene3D" id="2.40.50.200">
    <property type="entry name" value="Bacterial OB-fold"/>
    <property type="match status" value="1"/>
</dbReference>
<dbReference type="Proteomes" id="UP001058124">
    <property type="component" value="Unassembled WGS sequence"/>
</dbReference>
<keyword evidence="1 2" id="KW-0732">Signal</keyword>
<dbReference type="Pfam" id="PF04076">
    <property type="entry name" value="BOF"/>
    <property type="match status" value="1"/>
</dbReference>
<reference evidence="3" key="1">
    <citation type="submission" date="2022-06" db="EMBL/GenBank/DDBJ databases">
        <title>Draft genome sequences of Leminorella grimontii str. JCM5902.</title>
        <authorList>
            <person name="Wakabayashi Y."/>
            <person name="Kojima K."/>
        </authorList>
    </citation>
    <scope>NUCLEOTIDE SEQUENCE</scope>
    <source>
        <strain evidence="3">JCM 5902</strain>
    </source>
</reference>
<dbReference type="InterPro" id="IPR036700">
    <property type="entry name" value="BOBF_sf"/>
</dbReference>
<evidence type="ECO:0000256" key="1">
    <source>
        <dbReference type="ARBA" id="ARBA00022729"/>
    </source>
</evidence>
<comment type="caution">
    <text evidence="3">The sequence shown here is derived from an EMBL/GenBank/DDBJ whole genome shotgun (WGS) entry which is preliminary data.</text>
</comment>
<dbReference type="RefSeq" id="WP_027273155.1">
    <property type="nucleotide sequence ID" value="NZ_BRLH01000001.1"/>
</dbReference>
<dbReference type="PANTHER" id="PTHR36571">
    <property type="entry name" value="PROTEIN YGIW"/>
    <property type="match status" value="1"/>
</dbReference>
<evidence type="ECO:0000313" key="3">
    <source>
        <dbReference type="EMBL" id="GKX54612.1"/>
    </source>
</evidence>
<proteinExistence type="predicted"/>
<dbReference type="EMBL" id="BRLH01000001">
    <property type="protein sequence ID" value="GKX54612.1"/>
    <property type="molecule type" value="Genomic_DNA"/>
</dbReference>
<evidence type="ECO:0000256" key="2">
    <source>
        <dbReference type="SAM" id="SignalP"/>
    </source>
</evidence>
<accession>A0AAV5N1Q8</accession>
<sequence length="133" mass="14436">MKKLTMLALVTALISTPLLAQSTGGFNGPNSSTAQTAPAGGFSGPKASATTVDKALKMSDDAWVTLRGNIVQQIGKELYLFRDETGTMNVDIDDKRWQGQVVTPDDLVELQGEIDKDWNSIELDVKRVIKVNK</sequence>
<protein>
    <submittedName>
        <fullName evidence="3">Outer membrane protein</fullName>
    </submittedName>
</protein>
<keyword evidence="4" id="KW-1185">Reference proteome</keyword>
<dbReference type="InterPro" id="IPR016052">
    <property type="entry name" value="YgiW/YdeI"/>
</dbReference>
<dbReference type="AlphaFoldDB" id="A0AAV5N1Q8"/>
<name>A0AAV5N1Q8_9GAMM</name>
<dbReference type="InterPro" id="IPR005220">
    <property type="entry name" value="CarO-like"/>
</dbReference>
<dbReference type="SUPFAM" id="SSF101756">
    <property type="entry name" value="Hypothetical protein YgiW"/>
    <property type="match status" value="1"/>
</dbReference>
<dbReference type="NCBIfam" id="TIGR00156">
    <property type="entry name" value="YgiW/YdeI family stress tolerance OB fold protein"/>
    <property type="match status" value="1"/>
</dbReference>
<feature type="signal peptide" evidence="2">
    <location>
        <begin position="1"/>
        <end position="20"/>
    </location>
</feature>
<organism evidence="3 4">
    <name type="scientific">Leminorella grimontii</name>
    <dbReference type="NCBI Taxonomy" id="82981"/>
    <lineage>
        <taxon>Bacteria</taxon>
        <taxon>Pseudomonadati</taxon>
        <taxon>Pseudomonadota</taxon>
        <taxon>Gammaproteobacteria</taxon>
        <taxon>Enterobacterales</taxon>
        <taxon>Budviciaceae</taxon>
        <taxon>Leminorella</taxon>
    </lineage>
</organism>
<gene>
    <name evidence="3" type="ORF">SOASR030_07240</name>
</gene>
<dbReference type="NCBIfam" id="NF033674">
    <property type="entry name" value="stress_OB_fold"/>
    <property type="match status" value="1"/>
</dbReference>
<feature type="chain" id="PRO_5043842822" evidence="2">
    <location>
        <begin position="21"/>
        <end position="133"/>
    </location>
</feature>